<keyword evidence="2" id="KW-1185">Reference proteome</keyword>
<dbReference type="EMBL" id="RRYP01017044">
    <property type="protein sequence ID" value="TNV74403.1"/>
    <property type="molecule type" value="Genomic_DNA"/>
</dbReference>
<gene>
    <name evidence="1" type="ORF">FGO68_gene12218</name>
</gene>
<evidence type="ECO:0000313" key="1">
    <source>
        <dbReference type="EMBL" id="TNV74403.1"/>
    </source>
</evidence>
<organism evidence="1 2">
    <name type="scientific">Halteria grandinella</name>
    <dbReference type="NCBI Taxonomy" id="5974"/>
    <lineage>
        <taxon>Eukaryota</taxon>
        <taxon>Sar</taxon>
        <taxon>Alveolata</taxon>
        <taxon>Ciliophora</taxon>
        <taxon>Intramacronucleata</taxon>
        <taxon>Spirotrichea</taxon>
        <taxon>Stichotrichia</taxon>
        <taxon>Sporadotrichida</taxon>
        <taxon>Halteriidae</taxon>
        <taxon>Halteria</taxon>
    </lineage>
</organism>
<proteinExistence type="predicted"/>
<accession>A0A8J8SXZ9</accession>
<comment type="caution">
    <text evidence="1">The sequence shown here is derived from an EMBL/GenBank/DDBJ whole genome shotgun (WGS) entry which is preliminary data.</text>
</comment>
<sequence>MLTQGDPGRSSQSGEGVVVKSQLLLSAASVTTLGLATATTASTATATSAAASAVSAVSLDVDLVFLTLEMKEVGELGLADCNVVDFLILKVVYKGYNLLGLGGSSEGELVLVGLLLFVDDGLSLCLCRFRLFCQEGGKLLWACQ</sequence>
<name>A0A8J8SXZ9_HALGN</name>
<protein>
    <submittedName>
        <fullName evidence="1">Uncharacterized protein</fullName>
    </submittedName>
</protein>
<dbReference type="Proteomes" id="UP000785679">
    <property type="component" value="Unassembled WGS sequence"/>
</dbReference>
<dbReference type="AlphaFoldDB" id="A0A8J8SXZ9"/>
<evidence type="ECO:0000313" key="2">
    <source>
        <dbReference type="Proteomes" id="UP000785679"/>
    </source>
</evidence>
<reference evidence="1" key="1">
    <citation type="submission" date="2019-06" db="EMBL/GenBank/DDBJ databases">
        <authorList>
            <person name="Zheng W."/>
        </authorList>
    </citation>
    <scope>NUCLEOTIDE SEQUENCE</scope>
    <source>
        <strain evidence="1">QDHG01</strain>
    </source>
</reference>